<accession>A0A5N4D9L3</accession>
<reference evidence="3 4" key="1">
    <citation type="journal article" date="2019" name="Mol. Ecol. Resour.">
        <title>Improving Illumina assemblies with Hi-C and long reads: an example with the North African dromedary.</title>
        <authorList>
            <person name="Elbers J.P."/>
            <person name="Rogers M.F."/>
            <person name="Perelman P.L."/>
            <person name="Proskuryakova A.A."/>
            <person name="Serdyukova N.A."/>
            <person name="Johnson W.E."/>
            <person name="Horin P."/>
            <person name="Corander J."/>
            <person name="Murphy D."/>
            <person name="Burger P.A."/>
        </authorList>
    </citation>
    <scope>NUCLEOTIDE SEQUENCE [LARGE SCALE GENOMIC DNA]</scope>
    <source>
        <strain evidence="3">Drom800</strain>
        <tissue evidence="3">Blood</tissue>
    </source>
</reference>
<evidence type="ECO:0000256" key="1">
    <source>
        <dbReference type="SAM" id="MobiDB-lite"/>
    </source>
</evidence>
<dbReference type="EMBL" id="JWIN03000014">
    <property type="protein sequence ID" value="KAB1267719.1"/>
    <property type="molecule type" value="Genomic_DNA"/>
</dbReference>
<gene>
    <name evidence="3" type="ORF">Cadr_000012454</name>
</gene>
<proteinExistence type="predicted"/>
<dbReference type="AlphaFoldDB" id="A0A5N4D9L3"/>
<dbReference type="Proteomes" id="UP000299084">
    <property type="component" value="Unassembled WGS sequence"/>
</dbReference>
<feature type="signal peptide" evidence="2">
    <location>
        <begin position="1"/>
        <end position="27"/>
    </location>
</feature>
<feature type="compositionally biased region" description="Basic and acidic residues" evidence="1">
    <location>
        <begin position="154"/>
        <end position="164"/>
    </location>
</feature>
<organism evidence="3 4">
    <name type="scientific">Camelus dromedarius</name>
    <name type="common">Dromedary</name>
    <name type="synonym">Arabian camel</name>
    <dbReference type="NCBI Taxonomy" id="9838"/>
    <lineage>
        <taxon>Eukaryota</taxon>
        <taxon>Metazoa</taxon>
        <taxon>Chordata</taxon>
        <taxon>Craniata</taxon>
        <taxon>Vertebrata</taxon>
        <taxon>Euteleostomi</taxon>
        <taxon>Mammalia</taxon>
        <taxon>Eutheria</taxon>
        <taxon>Laurasiatheria</taxon>
        <taxon>Artiodactyla</taxon>
        <taxon>Tylopoda</taxon>
        <taxon>Camelidae</taxon>
        <taxon>Camelus</taxon>
    </lineage>
</organism>
<protein>
    <submittedName>
        <fullName evidence="3">Uncharacterized protein</fullName>
    </submittedName>
</protein>
<evidence type="ECO:0000256" key="2">
    <source>
        <dbReference type="SAM" id="SignalP"/>
    </source>
</evidence>
<sequence length="164" mass="17713">MERVLFRSLCFNTAVIITIAFPLSAHATDPAERAACVRNSLHLYSPAAAERDPLEDVTAILNKVVQNYGCTGVLPKDKSSSSWKDPKVTAMLVARRGSRIGSDDKGDRAGTVFFLWGLNLELDTGLAHFLSQARGTGAAEPGLKPLAPPVAPEKPSRDERNAER</sequence>
<evidence type="ECO:0000313" key="4">
    <source>
        <dbReference type="Proteomes" id="UP000299084"/>
    </source>
</evidence>
<name>A0A5N4D9L3_CAMDR</name>
<feature type="chain" id="PRO_5024444276" evidence="2">
    <location>
        <begin position="28"/>
        <end position="164"/>
    </location>
</feature>
<keyword evidence="4" id="KW-1185">Reference proteome</keyword>
<feature type="region of interest" description="Disordered" evidence="1">
    <location>
        <begin position="134"/>
        <end position="164"/>
    </location>
</feature>
<comment type="caution">
    <text evidence="3">The sequence shown here is derived from an EMBL/GenBank/DDBJ whole genome shotgun (WGS) entry which is preliminary data.</text>
</comment>
<keyword evidence="2" id="KW-0732">Signal</keyword>
<evidence type="ECO:0000313" key="3">
    <source>
        <dbReference type="EMBL" id="KAB1267719.1"/>
    </source>
</evidence>